<accession>A0ABY7CEV4</accession>
<sequence length="554" mass="62216">MPSSSNRGNRRVSRTIIYFNDRRIVPESALPEMYQEINPEGMDTDARLRSLTNKVNQIIQVCNAEARQFHNDIEAVEERIDGLLRIIEGRGMVGVPKARVADTVEEEDVTSPGAAEREDTMDVDHSVDPHQTNERAGPEPNVPDGETIPDNIEALHGLVAAMKKSISRAVLSTMFNSELFGRITEEEKARLLSAAGIPPVHGVAQVGAIVDQAFVGRVLDGLNRAAWEDEAEFRARFWSLLGTEQKATAEFDKHLWQKVAEYRTALMIERQPAEEVVFVDQDEDDGRVELAVVDPGEDEGRVEPAVVERGEDEGRVEPAVVDRGEDDGDWVEPTFTDRARERDARRNKIRSEMRAMEGTIRRARRTIARAELRIASATQLLEESDAELLRTFYDEEEDAQAEHRRIQDQWYAEREVRMRWEGADFEEDWADVADDGEGYEDYMRRITGLLQLRDMAEEAAQQDNQAFQVQPPLRVESPAPEASPAPESLERSEAGASPTADLVRMSPADDAEEDWVDAAEDQRGLNVATGNESKRNIVDSEPVAGPSSKRARYN</sequence>
<feature type="compositionally biased region" description="Basic and acidic residues" evidence="2">
    <location>
        <begin position="115"/>
        <end position="137"/>
    </location>
</feature>
<protein>
    <submittedName>
        <fullName evidence="3">Uncharacterized protein</fullName>
    </submittedName>
</protein>
<evidence type="ECO:0000313" key="3">
    <source>
        <dbReference type="EMBL" id="WAQ83584.1"/>
    </source>
</evidence>
<gene>
    <name evidence="3" type="ORF">PtA15_4A32</name>
</gene>
<dbReference type="RefSeq" id="XP_053019139.1">
    <property type="nucleotide sequence ID" value="XM_053168203.1"/>
</dbReference>
<evidence type="ECO:0000313" key="4">
    <source>
        <dbReference type="Proteomes" id="UP001164743"/>
    </source>
</evidence>
<feature type="compositionally biased region" description="Low complexity" evidence="2">
    <location>
        <begin position="476"/>
        <end position="487"/>
    </location>
</feature>
<name>A0ABY7CEV4_9BASI</name>
<feature type="region of interest" description="Disordered" evidence="2">
    <location>
        <begin position="103"/>
        <end position="147"/>
    </location>
</feature>
<feature type="coiled-coil region" evidence="1">
    <location>
        <begin position="346"/>
        <end position="387"/>
    </location>
</feature>
<keyword evidence="4" id="KW-1185">Reference proteome</keyword>
<dbReference type="Proteomes" id="UP001164743">
    <property type="component" value="Chromosome 4A"/>
</dbReference>
<reference evidence="3" key="1">
    <citation type="submission" date="2022-10" db="EMBL/GenBank/DDBJ databases">
        <title>Puccinia triticina Genome sequencing and assembly.</title>
        <authorList>
            <person name="Li C."/>
        </authorList>
    </citation>
    <scope>NUCLEOTIDE SEQUENCE</scope>
    <source>
        <strain evidence="3">Pt15</strain>
    </source>
</reference>
<evidence type="ECO:0000256" key="2">
    <source>
        <dbReference type="SAM" id="MobiDB-lite"/>
    </source>
</evidence>
<dbReference type="GeneID" id="77809087"/>
<organism evidence="3 4">
    <name type="scientific">Puccinia triticina</name>
    <dbReference type="NCBI Taxonomy" id="208348"/>
    <lineage>
        <taxon>Eukaryota</taxon>
        <taxon>Fungi</taxon>
        <taxon>Dikarya</taxon>
        <taxon>Basidiomycota</taxon>
        <taxon>Pucciniomycotina</taxon>
        <taxon>Pucciniomycetes</taxon>
        <taxon>Pucciniales</taxon>
        <taxon>Pucciniaceae</taxon>
        <taxon>Puccinia</taxon>
    </lineage>
</organism>
<proteinExistence type="predicted"/>
<evidence type="ECO:0000256" key="1">
    <source>
        <dbReference type="SAM" id="Coils"/>
    </source>
</evidence>
<feature type="compositionally biased region" description="Acidic residues" evidence="2">
    <location>
        <begin position="509"/>
        <end position="519"/>
    </location>
</feature>
<feature type="region of interest" description="Disordered" evidence="2">
    <location>
        <begin position="475"/>
        <end position="554"/>
    </location>
</feature>
<dbReference type="EMBL" id="CP110424">
    <property type="protein sequence ID" value="WAQ83584.1"/>
    <property type="molecule type" value="Genomic_DNA"/>
</dbReference>
<keyword evidence="1" id="KW-0175">Coiled coil</keyword>